<name>A0A7S1LGK5_ALECA</name>
<dbReference type="AlphaFoldDB" id="A0A7S1LGK5"/>
<evidence type="ECO:0000256" key="1">
    <source>
        <dbReference type="SAM" id="MobiDB-lite"/>
    </source>
</evidence>
<sequence length="275" mass="29046">MVRLMSVAASCALLALSFTAAGADDCAVAGRCSGRNEADEPLSLLQTVLTLPSARAKTESATKASESATTASESATKASESATKANASAPTERGILDLSAWDGKSIPKGWKLLVLNSTEGINVDTMFQPRRQLLQRLKSSGADLALAEQANSSAGTTPGSPPAGKTPGKTAVKGMTSCYDGPSAYMKDCLLYGRSPIFNKVMEAGYKVYPDATCKDLGFYTRLVLCPDFFYGFSGVCLYIGSPVVLTTQLASCPECLFHLLLGNGMLWRSIYEEC</sequence>
<feature type="signal peptide" evidence="2">
    <location>
        <begin position="1"/>
        <end position="23"/>
    </location>
</feature>
<feature type="region of interest" description="Disordered" evidence="1">
    <location>
        <begin position="150"/>
        <end position="169"/>
    </location>
</feature>
<organism evidence="3">
    <name type="scientific">Alexandrium catenella</name>
    <name type="common">Red tide dinoflagellate</name>
    <name type="synonym">Gonyaulax catenella</name>
    <dbReference type="NCBI Taxonomy" id="2925"/>
    <lineage>
        <taxon>Eukaryota</taxon>
        <taxon>Sar</taxon>
        <taxon>Alveolata</taxon>
        <taxon>Dinophyceae</taxon>
        <taxon>Gonyaulacales</taxon>
        <taxon>Pyrocystaceae</taxon>
        <taxon>Alexandrium</taxon>
    </lineage>
</organism>
<proteinExistence type="predicted"/>
<dbReference type="EMBL" id="HBGE01014549">
    <property type="protein sequence ID" value="CAD9103562.1"/>
    <property type="molecule type" value="Transcribed_RNA"/>
</dbReference>
<feature type="region of interest" description="Disordered" evidence="1">
    <location>
        <begin position="57"/>
        <end position="89"/>
    </location>
</feature>
<feature type="chain" id="PRO_5030716480" evidence="2">
    <location>
        <begin position="24"/>
        <end position="275"/>
    </location>
</feature>
<feature type="compositionally biased region" description="Low complexity" evidence="1">
    <location>
        <begin position="59"/>
        <end position="89"/>
    </location>
</feature>
<evidence type="ECO:0000256" key="2">
    <source>
        <dbReference type="SAM" id="SignalP"/>
    </source>
</evidence>
<reference evidence="3" key="1">
    <citation type="submission" date="2021-01" db="EMBL/GenBank/DDBJ databases">
        <authorList>
            <person name="Corre E."/>
            <person name="Pelletier E."/>
            <person name="Niang G."/>
            <person name="Scheremetjew M."/>
            <person name="Finn R."/>
            <person name="Kale V."/>
            <person name="Holt S."/>
            <person name="Cochrane G."/>
            <person name="Meng A."/>
            <person name="Brown T."/>
            <person name="Cohen L."/>
        </authorList>
    </citation>
    <scope>NUCLEOTIDE SEQUENCE</scope>
    <source>
        <strain evidence="3">OF101</strain>
    </source>
</reference>
<accession>A0A7S1LGK5</accession>
<gene>
    <name evidence="3" type="ORF">ACAT0790_LOCUS8576</name>
</gene>
<evidence type="ECO:0000313" key="3">
    <source>
        <dbReference type="EMBL" id="CAD9103562.1"/>
    </source>
</evidence>
<keyword evidence="2" id="KW-0732">Signal</keyword>
<protein>
    <submittedName>
        <fullName evidence="3">Uncharacterized protein</fullName>
    </submittedName>
</protein>